<comment type="caution">
    <text evidence="1">The sequence shown here is derived from an EMBL/GenBank/DDBJ whole genome shotgun (WGS) entry which is preliminary data.</text>
</comment>
<keyword evidence="2" id="KW-1185">Reference proteome</keyword>
<dbReference type="OrthoDB" id="9995573at2759"/>
<evidence type="ECO:0000313" key="2">
    <source>
        <dbReference type="Proteomes" id="UP000478052"/>
    </source>
</evidence>
<dbReference type="AlphaFoldDB" id="A0A6G0Y9F5"/>
<gene>
    <name evidence="1" type="ORF">FWK35_00017834</name>
</gene>
<name>A0A6G0Y9F5_APHCR</name>
<sequence length="162" mass="18075">MCKNPLKPKFHILTHYGRLLLKNGPNGPIILTSGIRFEAKAKHSIFKSIANSIPCRTNLGYTLARKLQLQTVNRVLTASGLQLKSVLVKVLPIGLILVIQTNLDDCLFGEIDKILVGQSRVSYFIIKPLVSIGFDFDSHFHAHEGITYINELVYPYPTCAKT</sequence>
<proteinExistence type="predicted"/>
<evidence type="ECO:0000313" key="1">
    <source>
        <dbReference type="EMBL" id="KAF0751438.1"/>
    </source>
</evidence>
<dbReference type="Proteomes" id="UP000478052">
    <property type="component" value="Unassembled WGS sequence"/>
</dbReference>
<reference evidence="1 2" key="1">
    <citation type="submission" date="2019-08" db="EMBL/GenBank/DDBJ databases">
        <title>Whole genome of Aphis craccivora.</title>
        <authorList>
            <person name="Voronova N.V."/>
            <person name="Shulinski R.S."/>
            <person name="Bandarenka Y.V."/>
            <person name="Zhorov D.G."/>
            <person name="Warner D."/>
        </authorList>
    </citation>
    <scope>NUCLEOTIDE SEQUENCE [LARGE SCALE GENOMIC DNA]</scope>
    <source>
        <strain evidence="1">180601</strain>
        <tissue evidence="1">Whole Body</tissue>
    </source>
</reference>
<protein>
    <submittedName>
        <fullName evidence="1">Uncharacterized protein</fullName>
    </submittedName>
</protein>
<accession>A0A6G0Y9F5</accession>
<dbReference type="EMBL" id="VUJU01005369">
    <property type="protein sequence ID" value="KAF0751438.1"/>
    <property type="molecule type" value="Genomic_DNA"/>
</dbReference>
<organism evidence="1 2">
    <name type="scientific">Aphis craccivora</name>
    <name type="common">Cowpea aphid</name>
    <dbReference type="NCBI Taxonomy" id="307492"/>
    <lineage>
        <taxon>Eukaryota</taxon>
        <taxon>Metazoa</taxon>
        <taxon>Ecdysozoa</taxon>
        <taxon>Arthropoda</taxon>
        <taxon>Hexapoda</taxon>
        <taxon>Insecta</taxon>
        <taxon>Pterygota</taxon>
        <taxon>Neoptera</taxon>
        <taxon>Paraneoptera</taxon>
        <taxon>Hemiptera</taxon>
        <taxon>Sternorrhyncha</taxon>
        <taxon>Aphidomorpha</taxon>
        <taxon>Aphidoidea</taxon>
        <taxon>Aphididae</taxon>
        <taxon>Aphidini</taxon>
        <taxon>Aphis</taxon>
        <taxon>Aphis</taxon>
    </lineage>
</organism>